<dbReference type="InterPro" id="IPR051093">
    <property type="entry name" value="Neuroligin/BSAL"/>
</dbReference>
<protein>
    <recommendedName>
        <fullName evidence="2">Carboxylesterase type B domain-containing protein</fullName>
    </recommendedName>
</protein>
<dbReference type="OrthoDB" id="3200163at2759"/>
<comment type="caution">
    <text evidence="3">The sequence shown here is derived from an EMBL/GenBank/DDBJ whole genome shotgun (WGS) entry which is preliminary data.</text>
</comment>
<name>A0A1A6GN98_NEOLE</name>
<dbReference type="AlphaFoldDB" id="A0A1A6GN98"/>
<feature type="domain" description="Carboxylesterase type B" evidence="2">
    <location>
        <begin position="6"/>
        <end position="158"/>
    </location>
</feature>
<keyword evidence="4" id="KW-1185">Reference proteome</keyword>
<dbReference type="Pfam" id="PF00135">
    <property type="entry name" value="COesterase"/>
    <property type="match status" value="1"/>
</dbReference>
<proteinExistence type="inferred from homology"/>
<feature type="non-terminal residue" evidence="3">
    <location>
        <position position="1"/>
    </location>
</feature>
<dbReference type="Proteomes" id="UP000092124">
    <property type="component" value="Unassembled WGS sequence"/>
</dbReference>
<reference evidence="3 4" key="1">
    <citation type="submission" date="2016-06" db="EMBL/GenBank/DDBJ databases">
        <title>The Draft Genome Sequence and Annotation of the Desert Woodrat Neotoma lepida.</title>
        <authorList>
            <person name="Campbell M."/>
            <person name="Oakeson K.F."/>
            <person name="Yandell M."/>
            <person name="Halpert J.R."/>
            <person name="Dearing D."/>
        </authorList>
    </citation>
    <scope>NUCLEOTIDE SEQUENCE [LARGE SCALE GENOMIC DNA]</scope>
    <source>
        <strain evidence="3">417</strain>
        <tissue evidence="3">Liver</tissue>
    </source>
</reference>
<evidence type="ECO:0000313" key="3">
    <source>
        <dbReference type="EMBL" id="OBS67763.1"/>
    </source>
</evidence>
<comment type="similarity">
    <text evidence="1">Belongs to the type-B carboxylesterase/lipase family.</text>
</comment>
<dbReference type="STRING" id="56216.A0A1A6GN98"/>
<accession>A0A1A6GN98</accession>
<dbReference type="EMBL" id="LZPO01077252">
    <property type="protein sequence ID" value="OBS67763.1"/>
    <property type="molecule type" value="Genomic_DNA"/>
</dbReference>
<dbReference type="Gene3D" id="3.40.50.1820">
    <property type="entry name" value="alpha/beta hydrolase"/>
    <property type="match status" value="1"/>
</dbReference>
<sequence length="174" mass="19558">NIPEDGIPAVIEKYSIDTDDPVRNRALLLELIADVMFGVPSVIVSRGHRDAGAPTYMYEFQYRPSFSSELKPKTVIGDHGDEVFSVFGAPILREGASKQETNLSKMVMKFWANFARNGNPNGKGLPHWPEYDQKEGYLQIGATTQQGHRLKGEEVAFWTELRSKKPSQKVHPEL</sequence>
<organism evidence="3 4">
    <name type="scientific">Neotoma lepida</name>
    <name type="common">Desert woodrat</name>
    <dbReference type="NCBI Taxonomy" id="56216"/>
    <lineage>
        <taxon>Eukaryota</taxon>
        <taxon>Metazoa</taxon>
        <taxon>Chordata</taxon>
        <taxon>Craniata</taxon>
        <taxon>Vertebrata</taxon>
        <taxon>Euteleostomi</taxon>
        <taxon>Mammalia</taxon>
        <taxon>Eutheria</taxon>
        <taxon>Euarchontoglires</taxon>
        <taxon>Glires</taxon>
        <taxon>Rodentia</taxon>
        <taxon>Myomorpha</taxon>
        <taxon>Muroidea</taxon>
        <taxon>Cricetidae</taxon>
        <taxon>Neotominae</taxon>
        <taxon>Neotoma</taxon>
    </lineage>
</organism>
<evidence type="ECO:0000313" key="4">
    <source>
        <dbReference type="Proteomes" id="UP000092124"/>
    </source>
</evidence>
<evidence type="ECO:0000256" key="1">
    <source>
        <dbReference type="ARBA" id="ARBA00005964"/>
    </source>
</evidence>
<dbReference type="PANTHER" id="PTHR43903">
    <property type="entry name" value="NEUROLIGIN"/>
    <property type="match status" value="1"/>
</dbReference>
<dbReference type="InterPro" id="IPR029058">
    <property type="entry name" value="AB_hydrolase_fold"/>
</dbReference>
<evidence type="ECO:0000259" key="2">
    <source>
        <dbReference type="Pfam" id="PF00135"/>
    </source>
</evidence>
<dbReference type="InterPro" id="IPR002018">
    <property type="entry name" value="CarbesteraseB"/>
</dbReference>
<dbReference type="SUPFAM" id="SSF53474">
    <property type="entry name" value="alpha/beta-Hydrolases"/>
    <property type="match status" value="1"/>
</dbReference>
<gene>
    <name evidence="3" type="ORF">A6R68_03696</name>
</gene>